<reference evidence="1 2" key="1">
    <citation type="submission" date="2020-04" db="EMBL/GenBank/DDBJ databases">
        <authorList>
            <person name="Zhang R."/>
            <person name="Schippers A."/>
        </authorList>
    </citation>
    <scope>NUCLEOTIDE SEQUENCE [LARGE SCALE GENOMIC DNA]</scope>
    <source>
        <strain evidence="1 2">DSM 109850</strain>
    </source>
</reference>
<evidence type="ECO:0000313" key="1">
    <source>
        <dbReference type="EMBL" id="NMP21876.1"/>
    </source>
</evidence>
<dbReference type="RefSeq" id="WP_169097679.1">
    <property type="nucleotide sequence ID" value="NZ_JABBVZ010000013.1"/>
</dbReference>
<sequence length="80" mass="8944">MWHFCCWPGKELPTESDVRGPNARVVIFPAGISLDAAETLVKKHAVAIERRNEPWYLGTVLIHDGYAGQPRFLHHVAGPL</sequence>
<dbReference type="AlphaFoldDB" id="A0A7Y0L233"/>
<keyword evidence="2" id="KW-1185">Reference proteome</keyword>
<organism evidence="1 2">
    <name type="scientific">Sulfobacillus harzensis</name>
    <dbReference type="NCBI Taxonomy" id="2729629"/>
    <lineage>
        <taxon>Bacteria</taxon>
        <taxon>Bacillati</taxon>
        <taxon>Bacillota</taxon>
        <taxon>Clostridia</taxon>
        <taxon>Eubacteriales</taxon>
        <taxon>Clostridiales Family XVII. Incertae Sedis</taxon>
        <taxon>Sulfobacillus</taxon>
    </lineage>
</organism>
<dbReference type="Proteomes" id="UP000533476">
    <property type="component" value="Unassembled WGS sequence"/>
</dbReference>
<gene>
    <name evidence="1" type="ORF">HIJ39_05860</name>
</gene>
<proteinExistence type="predicted"/>
<dbReference type="EMBL" id="JABBVZ010000013">
    <property type="protein sequence ID" value="NMP21876.1"/>
    <property type="molecule type" value="Genomic_DNA"/>
</dbReference>
<accession>A0A7Y0L233</accession>
<comment type="caution">
    <text evidence="1">The sequence shown here is derived from an EMBL/GenBank/DDBJ whole genome shotgun (WGS) entry which is preliminary data.</text>
</comment>
<evidence type="ECO:0000313" key="2">
    <source>
        <dbReference type="Proteomes" id="UP000533476"/>
    </source>
</evidence>
<protein>
    <submittedName>
        <fullName evidence="1">Uncharacterized protein</fullName>
    </submittedName>
</protein>
<name>A0A7Y0L233_9FIRM</name>